<dbReference type="Proteomes" id="UP000694410">
    <property type="component" value="Unplaced"/>
</dbReference>
<dbReference type="InterPro" id="IPR055406">
    <property type="entry name" value="HEAT_Maestro"/>
</dbReference>
<evidence type="ECO:0000256" key="2">
    <source>
        <dbReference type="SAM" id="MobiDB-lite"/>
    </source>
</evidence>
<feature type="domain" description="Maestro-like HEAT-repeats" evidence="3">
    <location>
        <begin position="203"/>
        <end position="275"/>
    </location>
</feature>
<dbReference type="InterPro" id="IPR011989">
    <property type="entry name" value="ARM-like"/>
</dbReference>
<evidence type="ECO:0000259" key="4">
    <source>
        <dbReference type="Pfam" id="PF23227"/>
    </source>
</evidence>
<protein>
    <submittedName>
        <fullName evidence="5">Maestro heat-like repeat-containing protein family member 1</fullName>
    </submittedName>
</protein>
<feature type="region of interest" description="Disordered" evidence="2">
    <location>
        <begin position="178"/>
        <end position="201"/>
    </location>
</feature>
<dbReference type="Pfam" id="PF23227">
    <property type="entry name" value="HEAT_MROH2B_C"/>
    <property type="match status" value="1"/>
</dbReference>
<organism evidence="5 6">
    <name type="scientific">Cyanistes caeruleus</name>
    <name type="common">Eurasian blue tit</name>
    <name type="synonym">Parus caeruleus</name>
    <dbReference type="NCBI Taxonomy" id="156563"/>
    <lineage>
        <taxon>Eukaryota</taxon>
        <taxon>Metazoa</taxon>
        <taxon>Chordata</taxon>
        <taxon>Craniata</taxon>
        <taxon>Vertebrata</taxon>
        <taxon>Euteleostomi</taxon>
        <taxon>Archelosauria</taxon>
        <taxon>Archosauria</taxon>
        <taxon>Dinosauria</taxon>
        <taxon>Saurischia</taxon>
        <taxon>Theropoda</taxon>
        <taxon>Coelurosauria</taxon>
        <taxon>Aves</taxon>
        <taxon>Neognathae</taxon>
        <taxon>Neoaves</taxon>
        <taxon>Telluraves</taxon>
        <taxon>Australaves</taxon>
        <taxon>Passeriformes</taxon>
        <taxon>Paridae</taxon>
        <taxon>Cyanistes</taxon>
    </lineage>
</organism>
<dbReference type="GO" id="GO:0005737">
    <property type="term" value="C:cytoplasm"/>
    <property type="evidence" value="ECO:0007669"/>
    <property type="project" value="TreeGrafter"/>
</dbReference>
<feature type="compositionally biased region" description="Low complexity" evidence="2">
    <location>
        <begin position="20"/>
        <end position="40"/>
    </location>
</feature>
<feature type="compositionally biased region" description="Basic residues" evidence="2">
    <location>
        <begin position="54"/>
        <end position="74"/>
    </location>
</feature>
<reference evidence="5" key="1">
    <citation type="submission" date="2025-08" db="UniProtKB">
        <authorList>
            <consortium name="Ensembl"/>
        </authorList>
    </citation>
    <scope>IDENTIFICATION</scope>
</reference>
<gene>
    <name evidence="5" type="primary">LOC111945172</name>
</gene>
<name>A0A8C0U3K7_CYACU</name>
<reference evidence="5" key="2">
    <citation type="submission" date="2025-09" db="UniProtKB">
        <authorList>
            <consortium name="Ensembl"/>
        </authorList>
    </citation>
    <scope>IDENTIFICATION</scope>
</reference>
<dbReference type="Gene3D" id="1.25.10.10">
    <property type="entry name" value="Leucine-rich Repeat Variant"/>
    <property type="match status" value="1"/>
</dbReference>
<dbReference type="InterPro" id="IPR016024">
    <property type="entry name" value="ARM-type_fold"/>
</dbReference>
<dbReference type="Ensembl" id="ENSCCET00000003242.1">
    <property type="protein sequence ID" value="ENSCCEP00000001900.1"/>
    <property type="gene ID" value="ENSCCEG00000002213.1"/>
</dbReference>
<evidence type="ECO:0000313" key="5">
    <source>
        <dbReference type="Ensembl" id="ENSCCEP00000001900.1"/>
    </source>
</evidence>
<feature type="region of interest" description="Disordered" evidence="2">
    <location>
        <begin position="13"/>
        <end position="121"/>
    </location>
</feature>
<dbReference type="AlphaFoldDB" id="A0A8C0U3K7"/>
<accession>A0A8C0U3K7</accession>
<keyword evidence="1" id="KW-0677">Repeat</keyword>
<feature type="compositionally biased region" description="Low complexity" evidence="2">
    <location>
        <begin position="76"/>
        <end position="85"/>
    </location>
</feature>
<dbReference type="SUPFAM" id="SSF48371">
    <property type="entry name" value="ARM repeat"/>
    <property type="match status" value="1"/>
</dbReference>
<evidence type="ECO:0000256" key="1">
    <source>
        <dbReference type="ARBA" id="ARBA00022737"/>
    </source>
</evidence>
<keyword evidence="6" id="KW-1185">Reference proteome</keyword>
<dbReference type="InterPro" id="IPR048465">
    <property type="entry name" value="Maestro-like_HEAT"/>
</dbReference>
<dbReference type="InterPro" id="IPR045206">
    <property type="entry name" value="Maestro_heat-like_prot"/>
</dbReference>
<evidence type="ECO:0000313" key="6">
    <source>
        <dbReference type="Proteomes" id="UP000694410"/>
    </source>
</evidence>
<feature type="domain" description="Maestro/Maestro-like HEAT-repeats" evidence="4">
    <location>
        <begin position="473"/>
        <end position="680"/>
    </location>
</feature>
<dbReference type="PANTHER" id="PTHR23120">
    <property type="entry name" value="MAESTRO-RELATED HEAT DOMAIN-CONTAINING"/>
    <property type="match status" value="1"/>
</dbReference>
<proteinExistence type="predicted"/>
<evidence type="ECO:0000259" key="3">
    <source>
        <dbReference type="Pfam" id="PF21047"/>
    </source>
</evidence>
<dbReference type="PANTHER" id="PTHR23120:SF42">
    <property type="entry name" value="MAESTRO HEAT-LIKE REPEAT FAMILY MEMBER 3"/>
    <property type="match status" value="1"/>
</dbReference>
<dbReference type="Pfam" id="PF21047">
    <property type="entry name" value="HEAT_Maestro"/>
    <property type="match status" value="1"/>
</dbReference>
<sequence>MAGRFLSLFKVFRGKRKTDPGAAPAQLPEEPEQFQPQQDDAAMDGTQEQDPARGRFHRAAQRFRKFLGIRRRKNNTTAATECAAEPDSGLTELQAEPDVSPDSAEHSEDSAAAVNDESTKDDMAVTENVAIPNSETQGIADADITPAPTLSQELIMENFKDNYVSCEQQVPSLAPELEASQDHVPPQATSTGAPQPLRPAEHDRKVPTIVRNIHQSLVSRVTVDVRQQIDIIRLAEEHPVDVALTLLRCAPSCDRAAAMMWRTIGSSGPTVEKVLPALLYVMENWPLCSICTSDGDDKDVFPLTATVALWLIIQVPECHEAMILYSARLFVALLFHVVITTQQMPPVEVDSIWRACREQHRLPSNPNRFAVQAMKALLCRLRCDNELMAMERKRGWDTLLCADTQHYAVGLLAREMRRVLIPFCSRIALQLLRALIWEEPCWDLPLLAFLVEVLECLDLSKYGDGVLEIVSRHLQSECRQRRHLALRGLVVLSKDPSMATRMCSLSRSLQKLLGDADGDIVGMTLRVFNNMLNNKDIVISSSTAPKLAEALLLLFDHDHSHVQLLSLDLFFKVMDLVVDEGKKPLEKILIQSLLPLYFHCHDENRRVAKASRKTLIRVAEFLKRRNLKQLMKKEQLLKFPECLLAEDRSQAADHLRQALPYLDSPQETLQEAAVMFIEMVAVFMHKVAEGRAPGPQ</sequence>